<dbReference type="GO" id="GO:0009190">
    <property type="term" value="P:cyclic nucleotide biosynthetic process"/>
    <property type="evidence" value="ECO:0007669"/>
    <property type="project" value="InterPro"/>
</dbReference>
<evidence type="ECO:0000259" key="1">
    <source>
        <dbReference type="PROSITE" id="PS50125"/>
    </source>
</evidence>
<name>C7QKQ8_CATAD</name>
<dbReference type="PROSITE" id="PS50125">
    <property type="entry name" value="GUANYLATE_CYCLASE_2"/>
    <property type="match status" value="1"/>
</dbReference>
<dbReference type="InterPro" id="IPR029787">
    <property type="entry name" value="Nucleotide_cyclase"/>
</dbReference>
<proteinExistence type="predicted"/>
<evidence type="ECO:0000313" key="2">
    <source>
        <dbReference type="EMBL" id="ACU77157.1"/>
    </source>
</evidence>
<gene>
    <name evidence="2" type="ordered locus">Caci_8334</name>
</gene>
<reference evidence="2 3" key="1">
    <citation type="journal article" date="2009" name="Stand. Genomic Sci.">
        <title>Complete genome sequence of Catenulispora acidiphila type strain (ID 139908).</title>
        <authorList>
            <person name="Copeland A."/>
            <person name="Lapidus A."/>
            <person name="Glavina Del Rio T."/>
            <person name="Nolan M."/>
            <person name="Lucas S."/>
            <person name="Chen F."/>
            <person name="Tice H."/>
            <person name="Cheng J.F."/>
            <person name="Bruce D."/>
            <person name="Goodwin L."/>
            <person name="Pitluck S."/>
            <person name="Mikhailova N."/>
            <person name="Pati A."/>
            <person name="Ivanova N."/>
            <person name="Mavromatis K."/>
            <person name="Chen A."/>
            <person name="Palaniappan K."/>
            <person name="Chain P."/>
            <person name="Land M."/>
            <person name="Hauser L."/>
            <person name="Chang Y.J."/>
            <person name="Jeffries C.D."/>
            <person name="Chertkov O."/>
            <person name="Brettin T."/>
            <person name="Detter J.C."/>
            <person name="Han C."/>
            <person name="Ali Z."/>
            <person name="Tindall B.J."/>
            <person name="Goker M."/>
            <person name="Bristow J."/>
            <person name="Eisen J.A."/>
            <person name="Markowitz V."/>
            <person name="Hugenholtz P."/>
            <person name="Kyrpides N.C."/>
            <person name="Klenk H.P."/>
        </authorList>
    </citation>
    <scope>NUCLEOTIDE SEQUENCE [LARGE SCALE GENOMIC DNA]</scope>
    <source>
        <strain evidence="3">DSM 44928 / JCM 14897 / NBRC 102108 / NRRL B-24433 / ID139908</strain>
    </source>
</reference>
<protein>
    <recommendedName>
        <fullName evidence="1">Guanylate cyclase domain-containing protein</fullName>
    </recommendedName>
</protein>
<dbReference type="Proteomes" id="UP000000851">
    <property type="component" value="Chromosome"/>
</dbReference>
<dbReference type="eggNOG" id="COG2114">
    <property type="taxonomic scope" value="Bacteria"/>
</dbReference>
<dbReference type="InParanoid" id="C7QKQ8"/>
<accession>C7QKQ8</accession>
<evidence type="ECO:0000313" key="3">
    <source>
        <dbReference type="Proteomes" id="UP000000851"/>
    </source>
</evidence>
<dbReference type="InterPro" id="IPR001054">
    <property type="entry name" value="A/G_cyclase"/>
</dbReference>
<feature type="domain" description="Guanylate cyclase" evidence="1">
    <location>
        <begin position="43"/>
        <end position="164"/>
    </location>
</feature>
<dbReference type="SUPFAM" id="SSF55073">
    <property type="entry name" value="Nucleotide cyclase"/>
    <property type="match status" value="1"/>
</dbReference>
<dbReference type="HOGENOM" id="CLU_902219_0_0_11"/>
<dbReference type="AlphaFoldDB" id="C7QKQ8"/>
<keyword evidence="3" id="KW-1185">Reference proteome</keyword>
<sequence length="308" mass="33017">MNPSLEPRSRAGRAARSFHGRYAQPISHQPLPQAVANLPTHRSIVVVDVVSFTRPDRDNVDQLAIRAALYETLRDAFEDSGIPWRQTVREDRGDGVLIFISAEVSKVLLLGRMPARLAELLERGNTKRSARQRFGLRVVVHAGEVHHDAHGYAGYDVNLAFRLVDACPLREAMEHSAATVGLIVSEGVHDGVLRHGYGGLDVAAFEQVRVQVKSADVPGWIQLFGGGSVLPVPLQVVRSVPETEPAAIAGRGGEGPVAVLLADEASLLDELAGLGVRTVVLVGGAAGLAAGLASIARQPIYIDHEFIE</sequence>
<dbReference type="GO" id="GO:0004016">
    <property type="term" value="F:adenylate cyclase activity"/>
    <property type="evidence" value="ECO:0007669"/>
    <property type="project" value="UniProtKB-ARBA"/>
</dbReference>
<dbReference type="KEGG" id="cai:Caci_8334"/>
<dbReference type="STRING" id="479433.Caci_8334"/>
<organism evidence="2 3">
    <name type="scientific">Catenulispora acidiphila (strain DSM 44928 / JCM 14897 / NBRC 102108 / NRRL B-24433 / ID139908)</name>
    <dbReference type="NCBI Taxonomy" id="479433"/>
    <lineage>
        <taxon>Bacteria</taxon>
        <taxon>Bacillati</taxon>
        <taxon>Actinomycetota</taxon>
        <taxon>Actinomycetes</taxon>
        <taxon>Catenulisporales</taxon>
        <taxon>Catenulisporaceae</taxon>
        <taxon>Catenulispora</taxon>
    </lineage>
</organism>
<dbReference type="GO" id="GO:0035556">
    <property type="term" value="P:intracellular signal transduction"/>
    <property type="evidence" value="ECO:0007669"/>
    <property type="project" value="InterPro"/>
</dbReference>
<dbReference type="EMBL" id="CP001700">
    <property type="protein sequence ID" value="ACU77157.1"/>
    <property type="molecule type" value="Genomic_DNA"/>
</dbReference>
<dbReference type="Gene3D" id="3.30.70.1230">
    <property type="entry name" value="Nucleotide cyclase"/>
    <property type="match status" value="1"/>
</dbReference>